<sequence>MGLLLYVLFTAATLAVFYFIVETAVKNGIDKSRLGKALAEKNGIELNEENKRASWLDDDLDN</sequence>
<dbReference type="EMBL" id="BMEL01000003">
    <property type="protein sequence ID" value="GGF23676.1"/>
    <property type="molecule type" value="Genomic_DNA"/>
</dbReference>
<keyword evidence="1" id="KW-0812">Transmembrane</keyword>
<evidence type="ECO:0000313" key="3">
    <source>
        <dbReference type="Proteomes" id="UP000660110"/>
    </source>
</evidence>
<organism evidence="2 3">
    <name type="scientific">Halobacillus andaensis</name>
    <dbReference type="NCBI Taxonomy" id="1176239"/>
    <lineage>
        <taxon>Bacteria</taxon>
        <taxon>Bacillati</taxon>
        <taxon>Bacillota</taxon>
        <taxon>Bacilli</taxon>
        <taxon>Bacillales</taxon>
        <taxon>Bacillaceae</taxon>
        <taxon>Halobacillus</taxon>
    </lineage>
</organism>
<protein>
    <submittedName>
        <fullName evidence="2">Uncharacterized protein</fullName>
    </submittedName>
</protein>
<evidence type="ECO:0000313" key="2">
    <source>
        <dbReference type="EMBL" id="GGF23676.1"/>
    </source>
</evidence>
<reference evidence="2" key="2">
    <citation type="submission" date="2020-09" db="EMBL/GenBank/DDBJ databases">
        <authorList>
            <person name="Sun Q."/>
            <person name="Zhou Y."/>
        </authorList>
    </citation>
    <scope>NUCLEOTIDE SEQUENCE</scope>
    <source>
        <strain evidence="2">CGMCC 1.12153</strain>
    </source>
</reference>
<dbReference type="AlphaFoldDB" id="A0A917B5M7"/>
<evidence type="ECO:0000256" key="1">
    <source>
        <dbReference type="SAM" id="Phobius"/>
    </source>
</evidence>
<accession>A0A917B5M7</accession>
<dbReference type="RefSeq" id="WP_188377683.1">
    <property type="nucleotide sequence ID" value="NZ_BMEL01000003.1"/>
</dbReference>
<comment type="caution">
    <text evidence="2">The sequence shown here is derived from an EMBL/GenBank/DDBJ whole genome shotgun (WGS) entry which is preliminary data.</text>
</comment>
<proteinExistence type="predicted"/>
<feature type="transmembrane region" description="Helical" evidence="1">
    <location>
        <begin position="6"/>
        <end position="25"/>
    </location>
</feature>
<dbReference type="Proteomes" id="UP000660110">
    <property type="component" value="Unassembled WGS sequence"/>
</dbReference>
<keyword evidence="1" id="KW-1133">Transmembrane helix</keyword>
<keyword evidence="1" id="KW-0472">Membrane</keyword>
<gene>
    <name evidence="2" type="ORF">GCM10010954_23130</name>
</gene>
<name>A0A917B5M7_HALAA</name>
<reference evidence="2" key="1">
    <citation type="journal article" date="2014" name="Int. J. Syst. Evol. Microbiol.">
        <title>Complete genome sequence of Corynebacterium casei LMG S-19264T (=DSM 44701T), isolated from a smear-ripened cheese.</title>
        <authorList>
            <consortium name="US DOE Joint Genome Institute (JGI-PGF)"/>
            <person name="Walter F."/>
            <person name="Albersmeier A."/>
            <person name="Kalinowski J."/>
            <person name="Ruckert C."/>
        </authorList>
    </citation>
    <scope>NUCLEOTIDE SEQUENCE</scope>
    <source>
        <strain evidence="2">CGMCC 1.12153</strain>
    </source>
</reference>
<keyword evidence="3" id="KW-1185">Reference proteome</keyword>